<comment type="subcellular location">
    <subcellularLocation>
        <location evidence="1">Host cell</location>
    </subcellularLocation>
    <subcellularLocation>
        <location evidence="2">Secreted</location>
    </subcellularLocation>
</comment>
<evidence type="ECO:0000256" key="3">
    <source>
        <dbReference type="ARBA" id="ARBA00022525"/>
    </source>
</evidence>
<accession>A0A9W8N1U8</accession>
<gene>
    <name evidence="5" type="ORF">NLJ89_g501</name>
</gene>
<dbReference type="Pfam" id="PF20147">
    <property type="entry name" value="Crinkler"/>
    <property type="match status" value="1"/>
</dbReference>
<evidence type="ECO:0000313" key="5">
    <source>
        <dbReference type="EMBL" id="KAJ3517447.1"/>
    </source>
</evidence>
<name>A0A9W8N1U8_9AGAR</name>
<dbReference type="EMBL" id="JANKHO010000019">
    <property type="protein sequence ID" value="KAJ3517447.1"/>
    <property type="molecule type" value="Genomic_DNA"/>
</dbReference>
<protein>
    <recommendedName>
        <fullName evidence="4">Crinkler effector protein N-terminal domain-containing protein</fullName>
    </recommendedName>
</protein>
<evidence type="ECO:0000313" key="6">
    <source>
        <dbReference type="Proteomes" id="UP001148786"/>
    </source>
</evidence>
<feature type="domain" description="Crinkler effector protein N-terminal" evidence="4">
    <location>
        <begin position="4"/>
        <end position="106"/>
    </location>
</feature>
<evidence type="ECO:0000259" key="4">
    <source>
        <dbReference type="Pfam" id="PF20147"/>
    </source>
</evidence>
<dbReference type="Proteomes" id="UP001148786">
    <property type="component" value="Unassembled WGS sequence"/>
</dbReference>
<evidence type="ECO:0000256" key="2">
    <source>
        <dbReference type="ARBA" id="ARBA00004613"/>
    </source>
</evidence>
<organism evidence="5 6">
    <name type="scientific">Agrocybe chaxingu</name>
    <dbReference type="NCBI Taxonomy" id="84603"/>
    <lineage>
        <taxon>Eukaryota</taxon>
        <taxon>Fungi</taxon>
        <taxon>Dikarya</taxon>
        <taxon>Basidiomycota</taxon>
        <taxon>Agaricomycotina</taxon>
        <taxon>Agaricomycetes</taxon>
        <taxon>Agaricomycetidae</taxon>
        <taxon>Agaricales</taxon>
        <taxon>Agaricineae</taxon>
        <taxon>Strophariaceae</taxon>
        <taxon>Agrocybe</taxon>
    </lineage>
</organism>
<reference evidence="5" key="1">
    <citation type="submission" date="2022-07" db="EMBL/GenBank/DDBJ databases">
        <title>Genome Sequence of Agrocybe chaxingu.</title>
        <authorList>
            <person name="Buettner E."/>
        </authorList>
    </citation>
    <scope>NUCLEOTIDE SEQUENCE</scope>
    <source>
        <strain evidence="5">MP-N11</strain>
    </source>
</reference>
<proteinExistence type="predicted"/>
<keyword evidence="3" id="KW-0964">Secreted</keyword>
<dbReference type="GO" id="GO:0005576">
    <property type="term" value="C:extracellular region"/>
    <property type="evidence" value="ECO:0007669"/>
    <property type="project" value="UniProtKB-SubCell"/>
</dbReference>
<keyword evidence="6" id="KW-1185">Reference proteome</keyword>
<evidence type="ECO:0000256" key="1">
    <source>
        <dbReference type="ARBA" id="ARBA00004340"/>
    </source>
</evidence>
<dbReference type="AlphaFoldDB" id="A0A9W8N1U8"/>
<dbReference type="GO" id="GO:0043657">
    <property type="term" value="C:host cell"/>
    <property type="evidence" value="ECO:0007669"/>
    <property type="project" value="UniProtKB-SubCell"/>
</dbReference>
<sequence>MEQLKITCFYPGERPQTVVIPIDTDALVTELLEKIHGRLKQRDRNFDVDECDLSLYKTDLPLEPDEDKSDRARQWINSHADQQLRETQIIATLFPQQPGFAFHIVVADPERERLFSCHRAHNRAALAFMFA</sequence>
<comment type="caution">
    <text evidence="5">The sequence shown here is derived from an EMBL/GenBank/DDBJ whole genome shotgun (WGS) entry which is preliminary data.</text>
</comment>
<dbReference type="InterPro" id="IPR045379">
    <property type="entry name" value="Crinkler_N"/>
</dbReference>